<sequence length="81" mass="9263">MPHNTTAVLVLNRGGSSFSSAARLLHNDAQDLYPRQRHWYTNHFASSSSSMSTYAKNLHTRDFRRDVEGIGSIAQREREKE</sequence>
<dbReference type="Proteomes" id="UP000053825">
    <property type="component" value="Unassembled WGS sequence"/>
</dbReference>
<evidence type="ECO:0000313" key="1">
    <source>
        <dbReference type="EMBL" id="KOC60114.1"/>
    </source>
</evidence>
<gene>
    <name evidence="1" type="ORF">WH47_08104</name>
</gene>
<name>A0A0L7QNH1_9HYME</name>
<keyword evidence="2" id="KW-1185">Reference proteome</keyword>
<reference evidence="1 2" key="1">
    <citation type="submission" date="2015-07" db="EMBL/GenBank/DDBJ databases">
        <title>The genome of Habropoda laboriosa.</title>
        <authorList>
            <person name="Pan H."/>
            <person name="Kapheim K."/>
        </authorList>
    </citation>
    <scope>NUCLEOTIDE SEQUENCE [LARGE SCALE GENOMIC DNA]</scope>
    <source>
        <strain evidence="1">0110345459</strain>
    </source>
</reference>
<proteinExistence type="predicted"/>
<organism evidence="1 2">
    <name type="scientific">Habropoda laboriosa</name>
    <dbReference type="NCBI Taxonomy" id="597456"/>
    <lineage>
        <taxon>Eukaryota</taxon>
        <taxon>Metazoa</taxon>
        <taxon>Ecdysozoa</taxon>
        <taxon>Arthropoda</taxon>
        <taxon>Hexapoda</taxon>
        <taxon>Insecta</taxon>
        <taxon>Pterygota</taxon>
        <taxon>Neoptera</taxon>
        <taxon>Endopterygota</taxon>
        <taxon>Hymenoptera</taxon>
        <taxon>Apocrita</taxon>
        <taxon>Aculeata</taxon>
        <taxon>Apoidea</taxon>
        <taxon>Anthophila</taxon>
        <taxon>Apidae</taxon>
        <taxon>Habropoda</taxon>
    </lineage>
</organism>
<dbReference type="AlphaFoldDB" id="A0A0L7QNH1"/>
<protein>
    <submittedName>
        <fullName evidence="1">Uncharacterized protein</fullName>
    </submittedName>
</protein>
<accession>A0A0L7QNH1</accession>
<evidence type="ECO:0000313" key="2">
    <source>
        <dbReference type="Proteomes" id="UP000053825"/>
    </source>
</evidence>
<dbReference type="EMBL" id="KQ414855">
    <property type="protein sequence ID" value="KOC60114.1"/>
    <property type="molecule type" value="Genomic_DNA"/>
</dbReference>